<reference evidence="1" key="1">
    <citation type="submission" date="2023-10" db="EMBL/GenBank/DDBJ databases">
        <title>Genome assemblies of two species of porcelain crab, Petrolisthes cinctipes and Petrolisthes manimaculis (Anomura: Porcellanidae).</title>
        <authorList>
            <person name="Angst P."/>
        </authorList>
    </citation>
    <scope>NUCLEOTIDE SEQUENCE</scope>
    <source>
        <strain evidence="1">PB745_01</strain>
        <tissue evidence="1">Gill</tissue>
    </source>
</reference>
<keyword evidence="2" id="KW-1185">Reference proteome</keyword>
<comment type="caution">
    <text evidence="1">The sequence shown here is derived from an EMBL/GenBank/DDBJ whole genome shotgun (WGS) entry which is preliminary data.</text>
</comment>
<evidence type="ECO:0000313" key="1">
    <source>
        <dbReference type="EMBL" id="KAK3879744.1"/>
    </source>
</evidence>
<dbReference type="Proteomes" id="UP001286313">
    <property type="component" value="Unassembled WGS sequence"/>
</dbReference>
<protein>
    <submittedName>
        <fullName evidence="1">Uncharacterized protein</fullName>
    </submittedName>
</protein>
<sequence>MRVFRQSHSGCQRVNLGALCTACVGVLKLSQDESIVDRLGQQRRARVMSHGGSCERGPVYCFTGGLQECPCVVRRGLEQGSKKLL</sequence>
<accession>A0AAE1KPG1</accession>
<dbReference type="AlphaFoldDB" id="A0AAE1KPG1"/>
<proteinExistence type="predicted"/>
<organism evidence="1 2">
    <name type="scientific">Petrolisthes cinctipes</name>
    <name type="common">Flat porcelain crab</name>
    <dbReference type="NCBI Taxonomy" id="88211"/>
    <lineage>
        <taxon>Eukaryota</taxon>
        <taxon>Metazoa</taxon>
        <taxon>Ecdysozoa</taxon>
        <taxon>Arthropoda</taxon>
        <taxon>Crustacea</taxon>
        <taxon>Multicrustacea</taxon>
        <taxon>Malacostraca</taxon>
        <taxon>Eumalacostraca</taxon>
        <taxon>Eucarida</taxon>
        <taxon>Decapoda</taxon>
        <taxon>Pleocyemata</taxon>
        <taxon>Anomura</taxon>
        <taxon>Galatheoidea</taxon>
        <taxon>Porcellanidae</taxon>
        <taxon>Petrolisthes</taxon>
    </lineage>
</organism>
<evidence type="ECO:0000313" key="2">
    <source>
        <dbReference type="Proteomes" id="UP001286313"/>
    </source>
</evidence>
<dbReference type="EMBL" id="JAWQEG010001402">
    <property type="protein sequence ID" value="KAK3879744.1"/>
    <property type="molecule type" value="Genomic_DNA"/>
</dbReference>
<gene>
    <name evidence="1" type="ORF">Pcinc_015730</name>
</gene>
<name>A0AAE1KPG1_PETCI</name>